<dbReference type="AlphaFoldDB" id="A0A5C7IIT7"/>
<proteinExistence type="predicted"/>
<name>A0A5C7IIT7_9ROSI</name>
<sequence>MGFDFIIEYKKGKENIADALSRRHEVDDKYGGLCAPSQPVPHWIESIKEEVSTSTTMQELVQRIKQGEALGPWKLNYGLVLFKDKIFLSQNSTLATEIIKAISW</sequence>
<accession>A0A5C7IIT7</accession>
<keyword evidence="2" id="KW-1185">Reference proteome</keyword>
<dbReference type="EMBL" id="VAHF01000002">
    <property type="protein sequence ID" value="TXG69173.1"/>
    <property type="molecule type" value="Genomic_DNA"/>
</dbReference>
<gene>
    <name evidence="1" type="ORF">EZV62_004108</name>
</gene>
<dbReference type="Proteomes" id="UP000323000">
    <property type="component" value="Chromosome 2"/>
</dbReference>
<organism evidence="1 2">
    <name type="scientific">Acer yangbiense</name>
    <dbReference type="NCBI Taxonomy" id="1000413"/>
    <lineage>
        <taxon>Eukaryota</taxon>
        <taxon>Viridiplantae</taxon>
        <taxon>Streptophyta</taxon>
        <taxon>Embryophyta</taxon>
        <taxon>Tracheophyta</taxon>
        <taxon>Spermatophyta</taxon>
        <taxon>Magnoliopsida</taxon>
        <taxon>eudicotyledons</taxon>
        <taxon>Gunneridae</taxon>
        <taxon>Pentapetalae</taxon>
        <taxon>rosids</taxon>
        <taxon>malvids</taxon>
        <taxon>Sapindales</taxon>
        <taxon>Sapindaceae</taxon>
        <taxon>Hippocastanoideae</taxon>
        <taxon>Acereae</taxon>
        <taxon>Acer</taxon>
    </lineage>
</organism>
<evidence type="ECO:0000313" key="2">
    <source>
        <dbReference type="Proteomes" id="UP000323000"/>
    </source>
</evidence>
<protein>
    <submittedName>
        <fullName evidence="1">Uncharacterized protein</fullName>
    </submittedName>
</protein>
<dbReference type="OrthoDB" id="2013610at2759"/>
<reference evidence="2" key="1">
    <citation type="journal article" date="2019" name="Gigascience">
        <title>De novo genome assembly of the endangered Acer yangbiense, a plant species with extremely small populations endemic to Yunnan Province, China.</title>
        <authorList>
            <person name="Yang J."/>
            <person name="Wariss H.M."/>
            <person name="Tao L."/>
            <person name="Zhang R."/>
            <person name="Yun Q."/>
            <person name="Hollingsworth P."/>
            <person name="Dao Z."/>
            <person name="Luo G."/>
            <person name="Guo H."/>
            <person name="Ma Y."/>
            <person name="Sun W."/>
        </authorList>
    </citation>
    <scope>NUCLEOTIDE SEQUENCE [LARGE SCALE GENOMIC DNA]</scope>
    <source>
        <strain evidence="2">cv. Malutang</strain>
    </source>
</reference>
<comment type="caution">
    <text evidence="1">The sequence shown here is derived from an EMBL/GenBank/DDBJ whole genome shotgun (WGS) entry which is preliminary data.</text>
</comment>
<evidence type="ECO:0000313" key="1">
    <source>
        <dbReference type="EMBL" id="TXG69173.1"/>
    </source>
</evidence>